<keyword evidence="3" id="KW-1185">Reference proteome</keyword>
<feature type="compositionally biased region" description="Low complexity" evidence="1">
    <location>
        <begin position="26"/>
        <end position="45"/>
    </location>
</feature>
<feature type="compositionally biased region" description="Low complexity" evidence="1">
    <location>
        <begin position="156"/>
        <end position="195"/>
    </location>
</feature>
<evidence type="ECO:0000313" key="3">
    <source>
        <dbReference type="Proteomes" id="UP001153328"/>
    </source>
</evidence>
<dbReference type="EMBL" id="CAJVAX010000020">
    <property type="protein sequence ID" value="CAG7654623.1"/>
    <property type="molecule type" value="Genomic_DNA"/>
</dbReference>
<feature type="compositionally biased region" description="Basic and acidic residues" evidence="1">
    <location>
        <begin position="303"/>
        <end position="319"/>
    </location>
</feature>
<dbReference type="AlphaFoldDB" id="A0A9W4H6R7"/>
<proteinExistence type="predicted"/>
<gene>
    <name evidence="2" type="ORF">SBRY_60541</name>
</gene>
<protein>
    <submittedName>
        <fullName evidence="2">Uncharacterized protein</fullName>
    </submittedName>
</protein>
<accession>A0A9W4H6R7</accession>
<feature type="compositionally biased region" description="Low complexity" evidence="1">
    <location>
        <begin position="56"/>
        <end position="69"/>
    </location>
</feature>
<reference evidence="2" key="1">
    <citation type="submission" date="2021-06" db="EMBL/GenBank/DDBJ databases">
        <authorList>
            <person name="Arsene-Ploetze F."/>
        </authorList>
    </citation>
    <scope>NUCLEOTIDE SEQUENCE</scope>
    <source>
        <strain evidence="2">SBRY1</strain>
    </source>
</reference>
<evidence type="ECO:0000313" key="2">
    <source>
        <dbReference type="EMBL" id="CAG7654623.1"/>
    </source>
</evidence>
<comment type="caution">
    <text evidence="2">The sequence shown here is derived from an EMBL/GenBank/DDBJ whole genome shotgun (WGS) entry which is preliminary data.</text>
</comment>
<feature type="region of interest" description="Disordered" evidence="1">
    <location>
        <begin position="26"/>
        <end position="319"/>
    </location>
</feature>
<dbReference type="Proteomes" id="UP001153328">
    <property type="component" value="Unassembled WGS sequence"/>
</dbReference>
<organism evidence="2 3">
    <name type="scientific">Actinacidiphila bryophytorum</name>
    <dbReference type="NCBI Taxonomy" id="1436133"/>
    <lineage>
        <taxon>Bacteria</taxon>
        <taxon>Bacillati</taxon>
        <taxon>Actinomycetota</taxon>
        <taxon>Actinomycetes</taxon>
        <taxon>Kitasatosporales</taxon>
        <taxon>Streptomycetaceae</taxon>
        <taxon>Actinacidiphila</taxon>
    </lineage>
</organism>
<sequence>MAGVPQGGGGPAAACRGGQALGALGCAPGGAEPRLALPGGRLPPLRCDRQARHRPAAAPQGPGAVPHARCAADRRRAAAPACAGQGGHGRDGAGPLHGHRGRPGGCGPRPGGRRGGARRLDRGQRGGVGEQNPRGAQLRGRRPQRAGRAQRERHLGAAAAAGRRLDGPAGARRHPQAAQGRVGGAARPAGTAAERAAVRLRGRPGGRYGHSAGQQRGSGTHDDAAAVARHGLNGGRSGGGDRCRYGPERSLPAGAAARRRRVRAGLRGPRPGSGPTGRGEGADAARRVGRRRTQRAPGALPPRGDRGRRAEPPERGDDP</sequence>
<name>A0A9W4H6R7_9ACTN</name>
<evidence type="ECO:0000256" key="1">
    <source>
        <dbReference type="SAM" id="MobiDB-lite"/>
    </source>
</evidence>